<evidence type="ECO:0000256" key="3">
    <source>
        <dbReference type="SAM" id="SignalP"/>
    </source>
</evidence>
<sequence length="112" mass="12216">MPSLTSILSTIAAFTIFLVFASAAPQFVPQRVFSPVPSEPPTPYDYQYKVENPPTNTFFGKNEAGDAAGRVTGSYYVYLPDGRLMTVDYSVDGNSGFIPRISFSNQPSTFQG</sequence>
<reference evidence="4" key="1">
    <citation type="journal article" date="2023" name="Insect Mol. Biol.">
        <title>Genome sequencing provides insights into the evolution of gene families encoding plant cell wall-degrading enzymes in longhorned beetles.</title>
        <authorList>
            <person name="Shin N.R."/>
            <person name="Okamura Y."/>
            <person name="Kirsch R."/>
            <person name="Pauchet Y."/>
        </authorList>
    </citation>
    <scope>NUCLEOTIDE SEQUENCE</scope>
    <source>
        <strain evidence="4">AMC_N1</strain>
    </source>
</reference>
<evidence type="ECO:0000313" key="4">
    <source>
        <dbReference type="EMBL" id="KAJ8959078.1"/>
    </source>
</evidence>
<dbReference type="PROSITE" id="PS51155">
    <property type="entry name" value="CHIT_BIND_RR_2"/>
    <property type="match status" value="1"/>
</dbReference>
<gene>
    <name evidence="4" type="ORF">NQ318_022335</name>
</gene>
<dbReference type="InterPro" id="IPR000618">
    <property type="entry name" value="Insect_cuticle"/>
</dbReference>
<feature type="signal peptide" evidence="3">
    <location>
        <begin position="1"/>
        <end position="23"/>
    </location>
</feature>
<organism evidence="4 5">
    <name type="scientific">Aromia moschata</name>
    <dbReference type="NCBI Taxonomy" id="1265417"/>
    <lineage>
        <taxon>Eukaryota</taxon>
        <taxon>Metazoa</taxon>
        <taxon>Ecdysozoa</taxon>
        <taxon>Arthropoda</taxon>
        <taxon>Hexapoda</taxon>
        <taxon>Insecta</taxon>
        <taxon>Pterygota</taxon>
        <taxon>Neoptera</taxon>
        <taxon>Endopterygota</taxon>
        <taxon>Coleoptera</taxon>
        <taxon>Polyphaga</taxon>
        <taxon>Cucujiformia</taxon>
        <taxon>Chrysomeloidea</taxon>
        <taxon>Cerambycidae</taxon>
        <taxon>Cerambycinae</taxon>
        <taxon>Callichromatini</taxon>
        <taxon>Aromia</taxon>
    </lineage>
</organism>
<name>A0AAV8Z6I2_9CUCU</name>
<accession>A0AAV8Z6I2</accession>
<evidence type="ECO:0000256" key="1">
    <source>
        <dbReference type="ARBA" id="ARBA00022460"/>
    </source>
</evidence>
<dbReference type="AlphaFoldDB" id="A0AAV8Z6I2"/>
<dbReference type="InterPro" id="IPR051217">
    <property type="entry name" value="Insect_Cuticle_Struc_Prot"/>
</dbReference>
<evidence type="ECO:0000313" key="5">
    <source>
        <dbReference type="Proteomes" id="UP001162162"/>
    </source>
</evidence>
<dbReference type="PANTHER" id="PTHR12236">
    <property type="entry name" value="STRUCTURAL CONTITUENT OF CUTICLE"/>
    <property type="match status" value="1"/>
</dbReference>
<dbReference type="GO" id="GO:0031012">
    <property type="term" value="C:extracellular matrix"/>
    <property type="evidence" value="ECO:0007669"/>
    <property type="project" value="TreeGrafter"/>
</dbReference>
<keyword evidence="1 2" id="KW-0193">Cuticle</keyword>
<evidence type="ECO:0008006" key="6">
    <source>
        <dbReference type="Google" id="ProtNLM"/>
    </source>
</evidence>
<dbReference type="GO" id="GO:0042302">
    <property type="term" value="F:structural constituent of cuticle"/>
    <property type="evidence" value="ECO:0007669"/>
    <property type="project" value="UniProtKB-UniRule"/>
</dbReference>
<feature type="chain" id="PRO_5043440472" description="Cuticle protein" evidence="3">
    <location>
        <begin position="24"/>
        <end position="112"/>
    </location>
</feature>
<dbReference type="GO" id="GO:0005615">
    <property type="term" value="C:extracellular space"/>
    <property type="evidence" value="ECO:0007669"/>
    <property type="project" value="TreeGrafter"/>
</dbReference>
<comment type="caution">
    <text evidence="4">The sequence shown here is derived from an EMBL/GenBank/DDBJ whole genome shotgun (WGS) entry which is preliminary data.</text>
</comment>
<proteinExistence type="predicted"/>
<dbReference type="Pfam" id="PF00379">
    <property type="entry name" value="Chitin_bind_4"/>
    <property type="match status" value="1"/>
</dbReference>
<dbReference type="EMBL" id="JAPWTK010000014">
    <property type="protein sequence ID" value="KAJ8959078.1"/>
    <property type="molecule type" value="Genomic_DNA"/>
</dbReference>
<dbReference type="PANTHER" id="PTHR12236:SF98">
    <property type="entry name" value="CUTICULAR PROTEIN 56F"/>
    <property type="match status" value="1"/>
</dbReference>
<keyword evidence="5" id="KW-1185">Reference proteome</keyword>
<keyword evidence="3" id="KW-0732">Signal</keyword>
<protein>
    <recommendedName>
        <fullName evidence="6">Cuticle protein</fullName>
    </recommendedName>
</protein>
<evidence type="ECO:0000256" key="2">
    <source>
        <dbReference type="PROSITE-ProRule" id="PRU00497"/>
    </source>
</evidence>
<dbReference type="Proteomes" id="UP001162162">
    <property type="component" value="Unassembled WGS sequence"/>
</dbReference>